<keyword evidence="2" id="KW-0472">Membrane</keyword>
<evidence type="ECO:0000256" key="1">
    <source>
        <dbReference type="SAM" id="MobiDB-lite"/>
    </source>
</evidence>
<keyword evidence="2" id="KW-1133">Transmembrane helix</keyword>
<proteinExistence type="predicted"/>
<evidence type="ECO:0000256" key="2">
    <source>
        <dbReference type="SAM" id="Phobius"/>
    </source>
</evidence>
<dbReference type="OrthoDB" id="4868406at2"/>
<dbReference type="AlphaFoldDB" id="D3Q2L2"/>
<keyword evidence="4" id="KW-1185">Reference proteome</keyword>
<dbReference type="Proteomes" id="UP000000844">
    <property type="component" value="Chromosome"/>
</dbReference>
<protein>
    <submittedName>
        <fullName evidence="3">Uncharacterized protein</fullName>
    </submittedName>
</protein>
<name>D3Q2L2_STANL</name>
<dbReference type="RefSeq" id="WP_013021334.1">
    <property type="nucleotide sequence ID" value="NC_013947.1"/>
</dbReference>
<feature type="transmembrane region" description="Helical" evidence="2">
    <location>
        <begin position="99"/>
        <end position="121"/>
    </location>
</feature>
<organism evidence="3 4">
    <name type="scientific">Stackebrandtia nassauensis (strain DSM 44728 / CIP 108903 / NRRL B-16338 / NBRC 102104 / LLR-40K-21)</name>
    <dbReference type="NCBI Taxonomy" id="446470"/>
    <lineage>
        <taxon>Bacteria</taxon>
        <taxon>Bacillati</taxon>
        <taxon>Actinomycetota</taxon>
        <taxon>Actinomycetes</taxon>
        <taxon>Glycomycetales</taxon>
        <taxon>Glycomycetaceae</taxon>
        <taxon>Stackebrandtia</taxon>
    </lineage>
</organism>
<dbReference type="STRING" id="446470.Snas_6140"/>
<sequence length="370" mass="38334">MYPESQSPQPQDDQELFTQLYHGGQDPDQLDEDEQRKADVIKTVNAGVSASAAGGAAAASAMILGQQTAGAGAAGAGAGAMGSGGTAATLVKGGMGLKVMLGAAAGVVVVSGVVVVGVNVLDRGGAGTPDAAPISEAAMDEGIEKFDFENATFTDEAGSEVELTDGRFLPPGLPEDSNEGYHLNATEYADVDGDRDLDAAILLEWQPNAGHTTSYVYLWLWDGDKATQVEYPVTNGYYSSVGGLKAAKNGFTVETTAAPPDISSNDEPVKETITIGVEDGFPVQIEPVFGSADRCPEFPDFPATGPYEDVIPKVAPDDDAPDIGKAEDIKSVHAVWTDRSQAFQGEWMAARVERADGSISCGWIPADAAG</sequence>
<dbReference type="HOGENOM" id="CLU_747848_0_0_11"/>
<dbReference type="KEGG" id="sna:Snas_6140"/>
<reference evidence="3 4" key="1">
    <citation type="journal article" date="2009" name="Stand. Genomic Sci.">
        <title>Complete genome sequence of Stackebrandtia nassauensis type strain (LLR-40K-21).</title>
        <authorList>
            <person name="Munk C."/>
            <person name="Lapidus A."/>
            <person name="Copeland A."/>
            <person name="Jando M."/>
            <person name="Mayilraj S."/>
            <person name="Glavina Del Rio T."/>
            <person name="Nolan M."/>
            <person name="Chen F."/>
            <person name="Lucas S."/>
            <person name="Tice H."/>
            <person name="Cheng J.F."/>
            <person name="Han C."/>
            <person name="Detter J.C."/>
            <person name="Bruce D."/>
            <person name="Goodwin L."/>
            <person name="Chain P."/>
            <person name="Pitluck S."/>
            <person name="Goker M."/>
            <person name="Ovchinikova G."/>
            <person name="Pati A."/>
            <person name="Ivanova N."/>
            <person name="Mavromatis K."/>
            <person name="Chen A."/>
            <person name="Palaniappan K."/>
            <person name="Land M."/>
            <person name="Hauser L."/>
            <person name="Chang Y.J."/>
            <person name="Jeffries C.D."/>
            <person name="Bristow J."/>
            <person name="Eisen J.A."/>
            <person name="Markowitz V."/>
            <person name="Hugenholtz P."/>
            <person name="Kyrpides N.C."/>
            <person name="Klenk H.P."/>
        </authorList>
    </citation>
    <scope>NUCLEOTIDE SEQUENCE [LARGE SCALE GENOMIC DNA]</scope>
    <source>
        <strain evidence="4">DSM 44728 / CIP 108903 / NRRL B-16338 / NBRC 102104 / LLR-40K-21</strain>
    </source>
</reference>
<evidence type="ECO:0000313" key="3">
    <source>
        <dbReference type="EMBL" id="ADD45763.1"/>
    </source>
</evidence>
<feature type="region of interest" description="Disordered" evidence="1">
    <location>
        <begin position="1"/>
        <end position="36"/>
    </location>
</feature>
<accession>D3Q2L2</accession>
<gene>
    <name evidence="3" type="ordered locus">Snas_6140</name>
</gene>
<feature type="compositionally biased region" description="Low complexity" evidence="1">
    <location>
        <begin position="1"/>
        <end position="11"/>
    </location>
</feature>
<dbReference type="EMBL" id="CP001778">
    <property type="protein sequence ID" value="ADD45763.1"/>
    <property type="molecule type" value="Genomic_DNA"/>
</dbReference>
<evidence type="ECO:0000313" key="4">
    <source>
        <dbReference type="Proteomes" id="UP000000844"/>
    </source>
</evidence>
<keyword evidence="2" id="KW-0812">Transmembrane</keyword>